<reference evidence="2" key="2">
    <citation type="submission" date="2015-01" db="EMBL/GenBank/DDBJ databases">
        <title>Evolutionary Origins and Diversification of the Mycorrhizal Mutualists.</title>
        <authorList>
            <consortium name="DOE Joint Genome Institute"/>
            <consortium name="Mycorrhizal Genomics Consortium"/>
            <person name="Kohler A."/>
            <person name="Kuo A."/>
            <person name="Nagy L.G."/>
            <person name="Floudas D."/>
            <person name="Copeland A."/>
            <person name="Barry K.W."/>
            <person name="Cichocki N."/>
            <person name="Veneault-Fourrey C."/>
            <person name="LaButti K."/>
            <person name="Lindquist E.A."/>
            <person name="Lipzen A."/>
            <person name="Lundell T."/>
            <person name="Morin E."/>
            <person name="Murat C."/>
            <person name="Riley R."/>
            <person name="Ohm R."/>
            <person name="Sun H."/>
            <person name="Tunlid A."/>
            <person name="Henrissat B."/>
            <person name="Grigoriev I.V."/>
            <person name="Hibbett D.S."/>
            <person name="Martin F."/>
        </authorList>
    </citation>
    <scope>NUCLEOTIDE SEQUENCE [LARGE SCALE GENOMIC DNA]</scope>
    <source>
        <strain evidence="2">Marx 270</strain>
    </source>
</reference>
<dbReference type="InParanoid" id="A0A0C3PEX6"/>
<evidence type="ECO:0000313" key="2">
    <source>
        <dbReference type="Proteomes" id="UP000054217"/>
    </source>
</evidence>
<keyword evidence="2" id="KW-1185">Reference proteome</keyword>
<dbReference type="HOGENOM" id="CLU_2543475_0_0_1"/>
<dbReference type="AlphaFoldDB" id="A0A0C3PEX6"/>
<name>A0A0C3PEX6_PISTI</name>
<dbReference type="EMBL" id="KN831962">
    <property type="protein sequence ID" value="KIO06791.1"/>
    <property type="molecule type" value="Genomic_DNA"/>
</dbReference>
<accession>A0A0C3PEX6</accession>
<reference evidence="1 2" key="1">
    <citation type="submission" date="2014-04" db="EMBL/GenBank/DDBJ databases">
        <authorList>
            <consortium name="DOE Joint Genome Institute"/>
            <person name="Kuo A."/>
            <person name="Kohler A."/>
            <person name="Costa M.D."/>
            <person name="Nagy L.G."/>
            <person name="Floudas D."/>
            <person name="Copeland A."/>
            <person name="Barry K.W."/>
            <person name="Cichocki N."/>
            <person name="Veneault-Fourrey C."/>
            <person name="LaButti K."/>
            <person name="Lindquist E.A."/>
            <person name="Lipzen A."/>
            <person name="Lundell T."/>
            <person name="Morin E."/>
            <person name="Murat C."/>
            <person name="Sun H."/>
            <person name="Tunlid A."/>
            <person name="Henrissat B."/>
            <person name="Grigoriev I.V."/>
            <person name="Hibbett D.S."/>
            <person name="Martin F."/>
            <person name="Nordberg H.P."/>
            <person name="Cantor M.N."/>
            <person name="Hua S.X."/>
        </authorList>
    </citation>
    <scope>NUCLEOTIDE SEQUENCE [LARGE SCALE GENOMIC DNA]</scope>
    <source>
        <strain evidence="1 2">Marx 270</strain>
    </source>
</reference>
<sequence length="83" mass="9454">MKVTDENIFGHCPMKRMTGMMNQISIGTNRTPEPHLISQSQAEIDDDEPDNDFGVCDKVHAQPHVATVYLRFSYSMLSTPLQW</sequence>
<proteinExistence type="predicted"/>
<gene>
    <name evidence="1" type="ORF">M404DRAFT_440897</name>
</gene>
<dbReference type="Proteomes" id="UP000054217">
    <property type="component" value="Unassembled WGS sequence"/>
</dbReference>
<evidence type="ECO:0000313" key="1">
    <source>
        <dbReference type="EMBL" id="KIO06791.1"/>
    </source>
</evidence>
<organism evidence="1 2">
    <name type="scientific">Pisolithus tinctorius Marx 270</name>
    <dbReference type="NCBI Taxonomy" id="870435"/>
    <lineage>
        <taxon>Eukaryota</taxon>
        <taxon>Fungi</taxon>
        <taxon>Dikarya</taxon>
        <taxon>Basidiomycota</taxon>
        <taxon>Agaricomycotina</taxon>
        <taxon>Agaricomycetes</taxon>
        <taxon>Agaricomycetidae</taxon>
        <taxon>Boletales</taxon>
        <taxon>Sclerodermatineae</taxon>
        <taxon>Pisolithaceae</taxon>
        <taxon>Pisolithus</taxon>
    </lineage>
</organism>
<protein>
    <submittedName>
        <fullName evidence="1">Uncharacterized protein</fullName>
    </submittedName>
</protein>